<sequence>MREIERRTLLVVIEALARHAKIDTGRHEAAGAIIERLTDEIGAHVDSGTIARHLKKIPDALEARTK</sequence>
<evidence type="ECO:0000313" key="2">
    <source>
        <dbReference type="Proteomes" id="UP000019460"/>
    </source>
</evidence>
<dbReference type="EMBL" id="AONC01000035">
    <property type="protein sequence ID" value="EXJ14860.1"/>
    <property type="molecule type" value="Genomic_DNA"/>
</dbReference>
<proteinExistence type="predicted"/>
<dbReference type="eggNOG" id="ENOG5033DCG">
    <property type="taxonomic scope" value="Bacteria"/>
</dbReference>
<protein>
    <submittedName>
        <fullName evidence="1">Uncharacterized protein</fullName>
    </submittedName>
</protein>
<dbReference type="AlphaFoldDB" id="W9VWS8"/>
<gene>
    <name evidence="1" type="ORF">D779_2066</name>
</gene>
<organism evidence="1 2">
    <name type="scientific">Imhoffiella purpurea</name>
    <dbReference type="NCBI Taxonomy" id="1249627"/>
    <lineage>
        <taxon>Bacteria</taxon>
        <taxon>Pseudomonadati</taxon>
        <taxon>Pseudomonadota</taxon>
        <taxon>Gammaproteobacteria</taxon>
        <taxon>Chromatiales</taxon>
        <taxon>Chromatiaceae</taxon>
        <taxon>Imhoffiella</taxon>
    </lineage>
</organism>
<dbReference type="STRING" id="1249627.D779_2066"/>
<keyword evidence="2" id="KW-1185">Reference proteome</keyword>
<accession>W9VWS8</accession>
<reference evidence="1 2" key="1">
    <citation type="submission" date="2012-11" db="EMBL/GenBank/DDBJ databases">
        <title>Genome assembly of Thiorhodococcus sp. AK35.</title>
        <authorList>
            <person name="Nupur N."/>
            <person name="Khatri I."/>
            <person name="Subramanian S."/>
            <person name="Pinnaka A."/>
        </authorList>
    </citation>
    <scope>NUCLEOTIDE SEQUENCE [LARGE SCALE GENOMIC DNA]</scope>
    <source>
        <strain evidence="1 2">AK35</strain>
    </source>
</reference>
<comment type="caution">
    <text evidence="1">The sequence shown here is derived from an EMBL/GenBank/DDBJ whole genome shotgun (WGS) entry which is preliminary data.</text>
</comment>
<name>W9VWS8_9GAMM</name>
<evidence type="ECO:0000313" key="1">
    <source>
        <dbReference type="EMBL" id="EXJ14860.1"/>
    </source>
</evidence>
<dbReference type="Proteomes" id="UP000019460">
    <property type="component" value="Unassembled WGS sequence"/>
</dbReference>